<sequence>MAGSQHTHSQSHANTPNVTPSLEDFILPEVPWEHQHAISGDQPGNTQPLPHASSSGNGGTFLGCSRKFHSKLTARPCDKDGNTLPPGTLPSMVEDTSDSGSTRFHPFQDRLEFEIADFLFREAQMSGAKIAKLMQLWAVHAATSGGASPFRNQAQLYEMIDTIKHGSAPWKCFAVHYQRPKPDSEVPSWMEKECEVWYCDPQVVFENQLKNMDFNGEYDYVPYVETDGKDERVWRNLMLADWAWRQCDTIYQEDPATEGAMFVPIVTGSDKTTVSIATSQNEYYPFYGSLGGLHNNVCHAYCEGVQLLAFFAIPKGERKYDKDKQFLKFHYQLFHSSIAAIFQSLEPAMNTPIIVKCLDRHFCRAVFGLGPYIADYPEQTLLSCVVQGWCPKCMVHPDFLDDSNAHLWTGEWTDAMIDAYVPNLLWNAYGIVADVVPFTAFFACADIHKCLTPDLLHQVIKGAFKDHVVDWINSFIYTMHGQDEKAAKRVIDDIDHRIAAVPQFSGLRRFPEGRRFSQWTGDDSKALMKVYLPALHGHLPPSILKCLGALLEFCYLVQCDYITEDTLRQAEEALDTFHNYHEVFRDSNIREHFSLPRQHSLIHYCCSIQLFGVPNGLCSSITESKHIKAVKEPYRRSNCNEPLGQMLITNQHQDKLAALWAYLAAHGLLEGSLLESAFANLSLGNDESREEELDETLPASDEDKEEEGAVELHDTTSTVIMAQTPQRGYPRYFKALGQYIDVSDLPNLIRCYLFEKIYPNDPCQGDDLSLADCLPLWDNIKVQVFHSATATFYAPSDSSGIGGMKREVICATPSWRKGYARYDCVFVELDPEAKGMHGLTVARVKLLFSFMYLNHKYECALAEWFSCIEEQPDENTGLWMVEPDTVDGRLGHKRDLQVIDISAILRAAHLIPVFGSATLPYKFHHSLSLDAFDLFWVNKYADHNSHETCF</sequence>
<feature type="region of interest" description="Disordered" evidence="1">
    <location>
        <begin position="74"/>
        <end position="104"/>
    </location>
</feature>
<comment type="caution">
    <text evidence="2">The sequence shown here is derived from an EMBL/GenBank/DDBJ whole genome shotgun (WGS) entry which is preliminary data.</text>
</comment>
<evidence type="ECO:0000313" key="3">
    <source>
        <dbReference type="Proteomes" id="UP000054988"/>
    </source>
</evidence>
<reference evidence="2 3" key="1">
    <citation type="submission" date="2015-12" db="EMBL/GenBank/DDBJ databases">
        <title>Draft genome sequence of Moniliophthora roreri, the causal agent of frosty pod rot of cacao.</title>
        <authorList>
            <person name="Aime M.C."/>
            <person name="Diaz-Valderrama J.R."/>
            <person name="Kijpornyongpan T."/>
            <person name="Phillips-Mora W."/>
        </authorList>
    </citation>
    <scope>NUCLEOTIDE SEQUENCE [LARGE SCALE GENOMIC DNA]</scope>
    <source>
        <strain evidence="2 3">MCA 2952</strain>
    </source>
</reference>
<dbReference type="InterPro" id="IPR041078">
    <property type="entry name" value="Plavaka"/>
</dbReference>
<protein>
    <submittedName>
        <fullName evidence="2">Uncharacterized protein</fullName>
    </submittedName>
</protein>
<feature type="compositionally biased region" description="Polar residues" evidence="1">
    <location>
        <begin position="1"/>
        <end position="20"/>
    </location>
</feature>
<proteinExistence type="predicted"/>
<feature type="compositionally biased region" description="Acidic residues" evidence="1">
    <location>
        <begin position="688"/>
        <end position="709"/>
    </location>
</feature>
<feature type="region of interest" description="Disordered" evidence="1">
    <location>
        <begin position="1"/>
        <end position="21"/>
    </location>
</feature>
<organism evidence="2 3">
    <name type="scientific">Moniliophthora roreri</name>
    <name type="common">Frosty pod rot fungus</name>
    <name type="synonym">Monilia roreri</name>
    <dbReference type="NCBI Taxonomy" id="221103"/>
    <lineage>
        <taxon>Eukaryota</taxon>
        <taxon>Fungi</taxon>
        <taxon>Dikarya</taxon>
        <taxon>Basidiomycota</taxon>
        <taxon>Agaricomycotina</taxon>
        <taxon>Agaricomycetes</taxon>
        <taxon>Agaricomycetidae</taxon>
        <taxon>Agaricales</taxon>
        <taxon>Marasmiineae</taxon>
        <taxon>Marasmiaceae</taxon>
        <taxon>Moniliophthora</taxon>
    </lineage>
</organism>
<dbReference type="EMBL" id="LATX01002176">
    <property type="protein sequence ID" value="KTB33474.1"/>
    <property type="molecule type" value="Genomic_DNA"/>
</dbReference>
<evidence type="ECO:0000256" key="1">
    <source>
        <dbReference type="SAM" id="MobiDB-lite"/>
    </source>
</evidence>
<feature type="compositionally biased region" description="Polar residues" evidence="1">
    <location>
        <begin position="42"/>
        <end position="55"/>
    </location>
</feature>
<evidence type="ECO:0000313" key="2">
    <source>
        <dbReference type="EMBL" id="KTB33474.1"/>
    </source>
</evidence>
<feature type="region of interest" description="Disordered" evidence="1">
    <location>
        <begin position="685"/>
        <end position="711"/>
    </location>
</feature>
<dbReference type="Proteomes" id="UP000054988">
    <property type="component" value="Unassembled WGS sequence"/>
</dbReference>
<feature type="region of interest" description="Disordered" evidence="1">
    <location>
        <begin position="36"/>
        <end position="60"/>
    </location>
</feature>
<gene>
    <name evidence="2" type="ORF">WG66_14092</name>
</gene>
<accession>A0A0W0FBB6</accession>
<dbReference type="Pfam" id="PF18759">
    <property type="entry name" value="Plavaka"/>
    <property type="match status" value="1"/>
</dbReference>
<dbReference type="eggNOG" id="ENOG502SM5A">
    <property type="taxonomic scope" value="Eukaryota"/>
</dbReference>
<dbReference type="AlphaFoldDB" id="A0A0W0FBB6"/>
<name>A0A0W0FBB6_MONRR</name>